<organism evidence="5 6">
    <name type="scientific">Paraburkholderia sejongensis</name>
    <dbReference type="NCBI Taxonomy" id="2886946"/>
    <lineage>
        <taxon>Bacteria</taxon>
        <taxon>Pseudomonadati</taxon>
        <taxon>Pseudomonadota</taxon>
        <taxon>Betaproteobacteria</taxon>
        <taxon>Burkholderiales</taxon>
        <taxon>Burkholderiaceae</taxon>
        <taxon>Paraburkholderia</taxon>
    </lineage>
</organism>
<keyword evidence="3" id="KW-0804">Transcription</keyword>
<comment type="caution">
    <text evidence="5">The sequence shown here is derived from an EMBL/GenBank/DDBJ whole genome shotgun (WGS) entry which is preliminary data.</text>
</comment>
<dbReference type="Gene3D" id="1.10.10.10">
    <property type="entry name" value="Winged helix-like DNA-binding domain superfamily/Winged helix DNA-binding domain"/>
    <property type="match status" value="1"/>
</dbReference>
<evidence type="ECO:0000313" key="6">
    <source>
        <dbReference type="Proteomes" id="UP001431019"/>
    </source>
</evidence>
<evidence type="ECO:0000259" key="4">
    <source>
        <dbReference type="Pfam" id="PF00392"/>
    </source>
</evidence>
<evidence type="ECO:0000313" key="5">
    <source>
        <dbReference type="EMBL" id="MCC8396010.1"/>
    </source>
</evidence>
<sequence>MNETTQPAIVQSLRETILAGKLSPSQRLVEAQLAQWLGVSRTLLRDSYRQQLSLPSLHLLADAT</sequence>
<name>A0ABS8K1I4_9BURK</name>
<evidence type="ECO:0000256" key="2">
    <source>
        <dbReference type="ARBA" id="ARBA00023125"/>
    </source>
</evidence>
<dbReference type="EMBL" id="JAJITD010000015">
    <property type="protein sequence ID" value="MCC8396010.1"/>
    <property type="molecule type" value="Genomic_DNA"/>
</dbReference>
<accession>A0ABS8K1I4</accession>
<keyword evidence="6" id="KW-1185">Reference proteome</keyword>
<keyword evidence="1" id="KW-0805">Transcription regulation</keyword>
<evidence type="ECO:0000256" key="3">
    <source>
        <dbReference type="ARBA" id="ARBA00023163"/>
    </source>
</evidence>
<dbReference type="InterPro" id="IPR000524">
    <property type="entry name" value="Tscrpt_reg_HTH_GntR"/>
</dbReference>
<dbReference type="InterPro" id="IPR036390">
    <property type="entry name" value="WH_DNA-bd_sf"/>
</dbReference>
<evidence type="ECO:0000256" key="1">
    <source>
        <dbReference type="ARBA" id="ARBA00023015"/>
    </source>
</evidence>
<dbReference type="InterPro" id="IPR036388">
    <property type="entry name" value="WH-like_DNA-bd_sf"/>
</dbReference>
<dbReference type="SUPFAM" id="SSF46785">
    <property type="entry name" value="Winged helix' DNA-binding domain"/>
    <property type="match status" value="1"/>
</dbReference>
<dbReference type="Proteomes" id="UP001431019">
    <property type="component" value="Unassembled WGS sequence"/>
</dbReference>
<keyword evidence="2" id="KW-0238">DNA-binding</keyword>
<protein>
    <submittedName>
        <fullName evidence="5">GntR family transcriptional regulator</fullName>
    </submittedName>
</protein>
<proteinExistence type="predicted"/>
<dbReference type="RefSeq" id="WP_230512362.1">
    <property type="nucleotide sequence ID" value="NZ_JAJITD010000015.1"/>
</dbReference>
<reference evidence="5 6" key="1">
    <citation type="submission" date="2021-11" db="EMBL/GenBank/DDBJ databases">
        <authorList>
            <person name="Oh E.-T."/>
            <person name="Kim S.-B."/>
        </authorList>
    </citation>
    <scope>NUCLEOTIDE SEQUENCE [LARGE SCALE GENOMIC DNA]</scope>
    <source>
        <strain evidence="5 6">MMS20-SJTR3</strain>
    </source>
</reference>
<gene>
    <name evidence="5" type="ORF">LJ656_25825</name>
</gene>
<feature type="domain" description="HTH gntR-type" evidence="4">
    <location>
        <begin position="8"/>
        <end position="50"/>
    </location>
</feature>
<dbReference type="Pfam" id="PF00392">
    <property type="entry name" value="GntR"/>
    <property type="match status" value="1"/>
</dbReference>